<proteinExistence type="predicted"/>
<gene>
    <name evidence="1" type="ORF">NTEN_LOCUS7453</name>
</gene>
<reference evidence="1 2" key="1">
    <citation type="submission" date="2020-02" db="EMBL/GenBank/DDBJ databases">
        <authorList>
            <person name="Ferguson B K."/>
        </authorList>
    </citation>
    <scope>NUCLEOTIDE SEQUENCE [LARGE SCALE GENOMIC DNA]</scope>
</reference>
<sequence length="143" mass="16631">MSSEAKLMTSCWNTINGVLERAATASTVQTRRQVYQLLTRHMIIIRTFMFRKVSKVFPPTYHKARPALSRNNLRRSRIFKFRTIHQTREQLFVKNPISTRQKFQNWSNSLCGDFSVYSPNLLYAVITTTSGRRKSNPCKAPTT</sequence>
<name>A0A6H5GE86_9HEMI</name>
<keyword evidence="2" id="KW-1185">Reference proteome</keyword>
<dbReference type="EMBL" id="CADCXU010011269">
    <property type="protein sequence ID" value="CAB0001666.1"/>
    <property type="molecule type" value="Genomic_DNA"/>
</dbReference>
<dbReference type="AlphaFoldDB" id="A0A6H5GE86"/>
<feature type="non-terminal residue" evidence="1">
    <location>
        <position position="143"/>
    </location>
</feature>
<dbReference type="Proteomes" id="UP000479000">
    <property type="component" value="Unassembled WGS sequence"/>
</dbReference>
<evidence type="ECO:0000313" key="1">
    <source>
        <dbReference type="EMBL" id="CAB0001666.1"/>
    </source>
</evidence>
<accession>A0A6H5GE86</accession>
<evidence type="ECO:0000313" key="2">
    <source>
        <dbReference type="Proteomes" id="UP000479000"/>
    </source>
</evidence>
<protein>
    <submittedName>
        <fullName evidence="1">Uncharacterized protein</fullName>
    </submittedName>
</protein>
<organism evidence="1 2">
    <name type="scientific">Nesidiocoris tenuis</name>
    <dbReference type="NCBI Taxonomy" id="355587"/>
    <lineage>
        <taxon>Eukaryota</taxon>
        <taxon>Metazoa</taxon>
        <taxon>Ecdysozoa</taxon>
        <taxon>Arthropoda</taxon>
        <taxon>Hexapoda</taxon>
        <taxon>Insecta</taxon>
        <taxon>Pterygota</taxon>
        <taxon>Neoptera</taxon>
        <taxon>Paraneoptera</taxon>
        <taxon>Hemiptera</taxon>
        <taxon>Heteroptera</taxon>
        <taxon>Panheteroptera</taxon>
        <taxon>Cimicomorpha</taxon>
        <taxon>Miridae</taxon>
        <taxon>Dicyphina</taxon>
        <taxon>Nesidiocoris</taxon>
    </lineage>
</organism>